<dbReference type="GO" id="GO:0004867">
    <property type="term" value="F:serine-type endopeptidase inhibitor activity"/>
    <property type="evidence" value="ECO:0007669"/>
    <property type="project" value="UniProtKB-KW"/>
</dbReference>
<dbReference type="EnsemblPlants" id="MELO3C000685.2.1">
    <property type="protein sequence ID" value="MELO3C000685.2.1"/>
    <property type="gene ID" value="MELO3C000685.2"/>
</dbReference>
<protein>
    <recommendedName>
        <fullName evidence="5">Proteinase inhibitor-like</fullName>
    </recommendedName>
</protein>
<sequence length="90" mass="9810">MACSIKSRSYPPCISCGCMDASCCNGGKFKWPEVVGMKGQQAKSKIEKDVSFVTVILLAPGTIRIDNFCCNRVFVYLDDNGKVNQIPIIG</sequence>
<evidence type="ECO:0000256" key="3">
    <source>
        <dbReference type="ARBA" id="ARBA00022900"/>
    </source>
</evidence>
<dbReference type="PANTHER" id="PTHR33091">
    <property type="entry name" value="PROTEIN, PUTATIVE, EXPRESSED-RELATED"/>
    <property type="match status" value="1"/>
</dbReference>
<dbReference type="SUPFAM" id="SSF54654">
    <property type="entry name" value="CI-2 family of serine protease inhibitors"/>
    <property type="match status" value="1"/>
</dbReference>
<keyword evidence="2" id="KW-0646">Protease inhibitor</keyword>
<dbReference type="Gene3D" id="3.30.10.10">
    <property type="entry name" value="Trypsin Inhibitor V, subunit A"/>
    <property type="match status" value="1"/>
</dbReference>
<dbReference type="Pfam" id="PF00280">
    <property type="entry name" value="potato_inhibit"/>
    <property type="match status" value="1"/>
</dbReference>
<proteinExistence type="inferred from homology"/>
<dbReference type="InterPro" id="IPR000864">
    <property type="entry name" value="Prot_inh_pot1"/>
</dbReference>
<evidence type="ECO:0000313" key="4">
    <source>
        <dbReference type="EnsemblPlants" id="MELO3C000685.2.1"/>
    </source>
</evidence>
<keyword evidence="3" id="KW-0722">Serine protease inhibitor</keyword>
<evidence type="ECO:0000256" key="2">
    <source>
        <dbReference type="ARBA" id="ARBA00022690"/>
    </source>
</evidence>
<reference evidence="4" key="1">
    <citation type="submission" date="2023-03" db="UniProtKB">
        <authorList>
            <consortium name="EnsemblPlants"/>
        </authorList>
    </citation>
    <scope>IDENTIFICATION</scope>
</reference>
<dbReference type="PROSITE" id="PS00285">
    <property type="entry name" value="POTATO_INHIBITOR"/>
    <property type="match status" value="1"/>
</dbReference>
<accession>A0A9I9CCF5</accession>
<organism evidence="4">
    <name type="scientific">Cucumis melo</name>
    <name type="common">Muskmelon</name>
    <dbReference type="NCBI Taxonomy" id="3656"/>
    <lineage>
        <taxon>Eukaryota</taxon>
        <taxon>Viridiplantae</taxon>
        <taxon>Streptophyta</taxon>
        <taxon>Embryophyta</taxon>
        <taxon>Tracheophyta</taxon>
        <taxon>Spermatophyta</taxon>
        <taxon>Magnoliopsida</taxon>
        <taxon>eudicotyledons</taxon>
        <taxon>Gunneridae</taxon>
        <taxon>Pentapetalae</taxon>
        <taxon>rosids</taxon>
        <taxon>fabids</taxon>
        <taxon>Cucurbitales</taxon>
        <taxon>Cucurbitaceae</taxon>
        <taxon>Benincaseae</taxon>
        <taxon>Cucumis</taxon>
    </lineage>
</organism>
<dbReference type="InterPro" id="IPR036354">
    <property type="entry name" value="Prot_inh_pot1_sf"/>
</dbReference>
<evidence type="ECO:0008006" key="5">
    <source>
        <dbReference type="Google" id="ProtNLM"/>
    </source>
</evidence>
<name>A0A9I9CCF5_CUCME</name>
<dbReference type="Gramene" id="MELO3C000685.2.1">
    <property type="protein sequence ID" value="MELO3C000685.2.1"/>
    <property type="gene ID" value="MELO3C000685.2"/>
</dbReference>
<dbReference type="GO" id="GO:0009611">
    <property type="term" value="P:response to wounding"/>
    <property type="evidence" value="ECO:0007669"/>
    <property type="project" value="InterPro"/>
</dbReference>
<evidence type="ECO:0000256" key="1">
    <source>
        <dbReference type="ARBA" id="ARBA00008210"/>
    </source>
</evidence>
<dbReference type="AlphaFoldDB" id="A0A9I9CCF5"/>
<dbReference type="PANTHER" id="PTHR33091:SF44">
    <property type="entry name" value="SERINE PROTEASE INHIBITOR POTATO INHIBITOR I-TYPE FAMILY PROTEIN"/>
    <property type="match status" value="1"/>
</dbReference>
<comment type="similarity">
    <text evidence="1">Belongs to the protease inhibitor I13 (potato type I serine protease inhibitor) family.</text>
</comment>